<dbReference type="GO" id="GO:0006508">
    <property type="term" value="P:proteolysis"/>
    <property type="evidence" value="ECO:0007669"/>
    <property type="project" value="UniProtKB-KW"/>
</dbReference>
<keyword evidence="3" id="KW-0378">Hydrolase</keyword>
<protein>
    <recommendedName>
        <fullName evidence="5">NlpC/P60 domain-containing protein</fullName>
    </recommendedName>
</protein>
<keyword evidence="4" id="KW-0788">Thiol protease</keyword>
<dbReference type="AlphaFoldDB" id="U5BWA5"/>
<comment type="similarity">
    <text evidence="1">Belongs to the peptidase C40 family.</text>
</comment>
<dbReference type="Gene3D" id="3.90.1720.10">
    <property type="entry name" value="endopeptidase domain like (from Nostoc punctiforme)"/>
    <property type="match status" value="1"/>
</dbReference>
<dbReference type="GO" id="GO:0008234">
    <property type="term" value="F:cysteine-type peptidase activity"/>
    <property type="evidence" value="ECO:0007669"/>
    <property type="project" value="UniProtKB-KW"/>
</dbReference>
<feature type="domain" description="NlpC/P60" evidence="5">
    <location>
        <begin position="59"/>
        <end position="189"/>
    </location>
</feature>
<dbReference type="OrthoDB" id="9807055at2"/>
<reference evidence="6 7" key="1">
    <citation type="journal article" date="2013" name="Genome Announc.">
        <title>Draft Genome Sequence of the Psychrophilic and Alkaliphilic Rhodonellum psychrophilum Strain GCM71T.</title>
        <authorList>
            <person name="Hauptmann A.L."/>
            <person name="Glaring M.A."/>
            <person name="Hallin P.F."/>
            <person name="Prieme A."/>
            <person name="Stougaard P."/>
        </authorList>
    </citation>
    <scope>NUCLEOTIDE SEQUENCE [LARGE SCALE GENOMIC DNA]</scope>
    <source>
        <strain evidence="6 7">GCM71</strain>
    </source>
</reference>
<dbReference type="InterPro" id="IPR000064">
    <property type="entry name" value="NLP_P60_dom"/>
</dbReference>
<dbReference type="SUPFAM" id="SSF54001">
    <property type="entry name" value="Cysteine proteinases"/>
    <property type="match status" value="1"/>
</dbReference>
<sequence length="190" mass="20896">MSNLNKSFSARFNKTSKLLIMVAVGTLALIISYHSSNANLDPIEPEPIQEKSMEISAPQTKADSLVTFAMSLQGIPYQYAGKSLEGFDCSGFLYFVFNKFGIAIPAGSANQYLLGEPVDEAEMQKGDLIFFVGYEDADDVGHSGIVISEKGEEIKFIHSSSGGDGRGVTINRLDEPHYRNRFLGLRRILF</sequence>
<dbReference type="PANTHER" id="PTHR47053">
    <property type="entry name" value="MUREIN DD-ENDOPEPTIDASE MEPH-RELATED"/>
    <property type="match status" value="1"/>
</dbReference>
<evidence type="ECO:0000313" key="7">
    <source>
        <dbReference type="Proteomes" id="UP000016843"/>
    </source>
</evidence>
<evidence type="ECO:0000259" key="5">
    <source>
        <dbReference type="PROSITE" id="PS51935"/>
    </source>
</evidence>
<gene>
    <name evidence="6" type="ORF">P872_11180</name>
</gene>
<dbReference type="PROSITE" id="PS51935">
    <property type="entry name" value="NLPC_P60"/>
    <property type="match status" value="1"/>
</dbReference>
<dbReference type="RefSeq" id="WP_019599661.1">
    <property type="nucleotide sequence ID" value="NZ_AWXR01000073.1"/>
</dbReference>
<organism evidence="6 7">
    <name type="scientific">Rhodonellum psychrophilum GCM71 = DSM 17998</name>
    <dbReference type="NCBI Taxonomy" id="1123057"/>
    <lineage>
        <taxon>Bacteria</taxon>
        <taxon>Pseudomonadati</taxon>
        <taxon>Bacteroidota</taxon>
        <taxon>Cytophagia</taxon>
        <taxon>Cytophagales</taxon>
        <taxon>Cytophagaceae</taxon>
        <taxon>Rhodonellum</taxon>
    </lineage>
</organism>
<accession>U5BWA5</accession>
<dbReference type="PANTHER" id="PTHR47053:SF1">
    <property type="entry name" value="MUREIN DD-ENDOPEPTIDASE MEPH-RELATED"/>
    <property type="match status" value="1"/>
</dbReference>
<evidence type="ECO:0000313" key="6">
    <source>
        <dbReference type="EMBL" id="ERM80871.1"/>
    </source>
</evidence>
<dbReference type="EMBL" id="AWXR01000073">
    <property type="protein sequence ID" value="ERM80871.1"/>
    <property type="molecule type" value="Genomic_DNA"/>
</dbReference>
<evidence type="ECO:0000256" key="2">
    <source>
        <dbReference type="ARBA" id="ARBA00022670"/>
    </source>
</evidence>
<dbReference type="InterPro" id="IPR038765">
    <property type="entry name" value="Papain-like_cys_pep_sf"/>
</dbReference>
<evidence type="ECO:0000256" key="1">
    <source>
        <dbReference type="ARBA" id="ARBA00007074"/>
    </source>
</evidence>
<dbReference type="Proteomes" id="UP000016843">
    <property type="component" value="Unassembled WGS sequence"/>
</dbReference>
<evidence type="ECO:0000256" key="3">
    <source>
        <dbReference type="ARBA" id="ARBA00022801"/>
    </source>
</evidence>
<dbReference type="Pfam" id="PF00877">
    <property type="entry name" value="NLPC_P60"/>
    <property type="match status" value="1"/>
</dbReference>
<comment type="caution">
    <text evidence="6">The sequence shown here is derived from an EMBL/GenBank/DDBJ whole genome shotgun (WGS) entry which is preliminary data.</text>
</comment>
<keyword evidence="7" id="KW-1185">Reference proteome</keyword>
<proteinExistence type="inferred from homology"/>
<dbReference type="PATRIC" id="fig|1123057.7.peg.4270"/>
<keyword evidence="2" id="KW-0645">Protease</keyword>
<evidence type="ECO:0000256" key="4">
    <source>
        <dbReference type="ARBA" id="ARBA00022807"/>
    </source>
</evidence>
<dbReference type="eggNOG" id="COG0791">
    <property type="taxonomic scope" value="Bacteria"/>
</dbReference>
<dbReference type="InterPro" id="IPR051202">
    <property type="entry name" value="Peptidase_C40"/>
</dbReference>
<name>U5BWA5_9BACT</name>